<keyword evidence="3" id="KW-0969">Cilium</keyword>
<evidence type="ECO:0000256" key="1">
    <source>
        <dbReference type="SAM" id="MobiDB-lite"/>
    </source>
</evidence>
<organism evidence="3 4">
    <name type="scientific">Dyella lutea</name>
    <dbReference type="NCBI Taxonomy" id="2950441"/>
    <lineage>
        <taxon>Bacteria</taxon>
        <taxon>Pseudomonadati</taxon>
        <taxon>Pseudomonadota</taxon>
        <taxon>Gammaproteobacteria</taxon>
        <taxon>Lysobacterales</taxon>
        <taxon>Rhodanobacteraceae</taxon>
        <taxon>Dyella</taxon>
    </lineage>
</organism>
<comment type="caution">
    <text evidence="3">The sequence shown here is derived from an EMBL/GenBank/DDBJ whole genome shotgun (WGS) entry which is preliminary data.</text>
</comment>
<evidence type="ECO:0000259" key="2">
    <source>
        <dbReference type="Pfam" id="PF02120"/>
    </source>
</evidence>
<feature type="domain" description="Flagellar hook-length control protein-like C-terminal" evidence="2">
    <location>
        <begin position="333"/>
        <end position="406"/>
    </location>
</feature>
<dbReference type="InterPro" id="IPR038610">
    <property type="entry name" value="FliK-like_C_sf"/>
</dbReference>
<dbReference type="Gene3D" id="3.30.750.140">
    <property type="match status" value="1"/>
</dbReference>
<evidence type="ECO:0000313" key="4">
    <source>
        <dbReference type="Proteomes" id="UP001204615"/>
    </source>
</evidence>
<reference evidence="3 4" key="1">
    <citation type="submission" date="2022-06" db="EMBL/GenBank/DDBJ databases">
        <title>Dyella sp. Sa strain:Sa Genome sequencing.</title>
        <authorList>
            <person name="Park S."/>
        </authorList>
    </citation>
    <scope>NUCLEOTIDE SEQUENCE [LARGE SCALE GENOMIC DNA]</scope>
    <source>
        <strain evidence="3 4">Sa</strain>
    </source>
</reference>
<dbReference type="Proteomes" id="UP001204615">
    <property type="component" value="Unassembled WGS sequence"/>
</dbReference>
<feature type="region of interest" description="Disordered" evidence="1">
    <location>
        <begin position="218"/>
        <end position="248"/>
    </location>
</feature>
<gene>
    <name evidence="3" type="ORF">NC595_08955</name>
</gene>
<keyword evidence="4" id="KW-1185">Reference proteome</keyword>
<sequence>MIIQPTSLAALTWLGAASGTTAESWRIGVVLSARPLGTTDQGKILLQVGGMTVEADLSGQSSGGHAADPRSMLQPGQAQGPLPAQFQVRVLSLGSQPTLEVMLPQVAESTAQIAMRERLPQQNGFAPLLASVQALSQRPVMRQIPAELRPVLAQLEQAIRTPADVTTGAGLREAIVRSGLFMESSLTQGPLLAAHVGEEDWKAVLLKLSNLLASYAPPRGSASAGGSTQTPRPALPGSELDTPPPLLQRGVQPQARAAELTHQLIRLGSEDDPAPLLSQLHTAVRAALARVEVAQLEATTVPAWMTEIPIKGRDGKDVLQMQLDYVPGPEGEPPRQWTLGFAIDLPTLGPVQGELHLHDLRLSVRLWAERANTTDRLEQQFTALRQRLAACGLLLDQLTCQTGLPRGTGRQTANLLKAQA</sequence>
<dbReference type="InterPro" id="IPR021136">
    <property type="entry name" value="Flagellar_hook_control-like_C"/>
</dbReference>
<keyword evidence="3" id="KW-0966">Cell projection</keyword>
<name>A0ABT1F9Y5_9GAMM</name>
<keyword evidence="3" id="KW-0282">Flagellum</keyword>
<evidence type="ECO:0000313" key="3">
    <source>
        <dbReference type="EMBL" id="MCP1374190.1"/>
    </source>
</evidence>
<feature type="region of interest" description="Disordered" evidence="1">
    <location>
        <begin position="56"/>
        <end position="80"/>
    </location>
</feature>
<dbReference type="Pfam" id="PF02120">
    <property type="entry name" value="Flg_hook"/>
    <property type="match status" value="1"/>
</dbReference>
<protein>
    <submittedName>
        <fullName evidence="3">Flagellar hook-length control protein FliK</fullName>
    </submittedName>
</protein>
<dbReference type="RefSeq" id="WP_253566012.1">
    <property type="nucleotide sequence ID" value="NZ_JAMZEK010000002.1"/>
</dbReference>
<accession>A0ABT1F9Y5</accession>
<dbReference type="EMBL" id="JAMZEK010000002">
    <property type="protein sequence ID" value="MCP1374190.1"/>
    <property type="molecule type" value="Genomic_DNA"/>
</dbReference>
<proteinExistence type="predicted"/>